<evidence type="ECO:0000313" key="13">
    <source>
        <dbReference type="Proteomes" id="UP000219799"/>
    </source>
</evidence>
<dbReference type="GO" id="GO:0003676">
    <property type="term" value="F:nucleic acid binding"/>
    <property type="evidence" value="ECO:0007669"/>
    <property type="project" value="InterPro"/>
</dbReference>
<evidence type="ECO:0000256" key="8">
    <source>
        <dbReference type="ARBA" id="ARBA00040531"/>
    </source>
</evidence>
<keyword evidence="2" id="KW-0540">Nuclease</keyword>
<evidence type="ECO:0000259" key="11">
    <source>
        <dbReference type="SMART" id="SM00474"/>
    </source>
</evidence>
<evidence type="ECO:0000256" key="2">
    <source>
        <dbReference type="ARBA" id="ARBA00022722"/>
    </source>
</evidence>
<dbReference type="SMART" id="SM00474">
    <property type="entry name" value="35EXOc"/>
    <property type="match status" value="1"/>
</dbReference>
<organism evidence="12 13">
    <name type="scientific">Plasmodium malariae</name>
    <dbReference type="NCBI Taxonomy" id="5858"/>
    <lineage>
        <taxon>Eukaryota</taxon>
        <taxon>Sar</taxon>
        <taxon>Alveolata</taxon>
        <taxon>Apicomplexa</taxon>
        <taxon>Aconoidasida</taxon>
        <taxon>Haemosporida</taxon>
        <taxon>Plasmodiidae</taxon>
        <taxon>Plasmodium</taxon>
        <taxon>Plasmodium (Plasmodium)</taxon>
    </lineage>
</organism>
<keyword evidence="5" id="KW-0269">Exonuclease</keyword>
<evidence type="ECO:0000313" key="12">
    <source>
        <dbReference type="EMBL" id="SBT70244.1"/>
    </source>
</evidence>
<dbReference type="GO" id="GO:0046872">
    <property type="term" value="F:metal ion binding"/>
    <property type="evidence" value="ECO:0007669"/>
    <property type="project" value="UniProtKB-KW"/>
</dbReference>
<feature type="domain" description="3'-5' exonuclease" evidence="11">
    <location>
        <begin position="131"/>
        <end position="319"/>
    </location>
</feature>
<name>A0A1C3K9P0_PLAMA</name>
<dbReference type="Gene3D" id="3.30.420.10">
    <property type="entry name" value="Ribonuclease H-like superfamily/Ribonuclease H"/>
    <property type="match status" value="1"/>
</dbReference>
<dbReference type="SUPFAM" id="SSF53098">
    <property type="entry name" value="Ribonuclease H-like"/>
    <property type="match status" value="1"/>
</dbReference>
<dbReference type="CDD" id="cd06141">
    <property type="entry name" value="WRN_exo"/>
    <property type="match status" value="1"/>
</dbReference>
<sequence>MRRSFKSLFMTCSGDLLQGHQVPSLNQLNYSGIVIYVNEENITKYEKNILKYFKTDIIGFDTEYVIDVSKKLSNNFQRGKPFLLNNNLRNSKGILGGAKVLLSSDNILNKRTKERTSNSFFENYREKSLNDRRSSISSVLSDILGQKTKVKGGRSGKRCSGDGGNGRGSIENDSKIAAAPSAGAEGKRLCLIQLSSKDVCFVFNINRLNGRIPTSVKDILENNKIIKVCHDIKNDKDMFLSCNIEIKNVFDLYNYSIENFIYPPSLQSLVKIYLKKYLNKYFRLSNWLSGHLKEEQILYAAIDAYASREIYLILKGKNKIAKSNFFNLSLVNDVPSEKRDKTFVQEQGREQEKYSALAKCKGEGINPCSKQNQLYYAHQKCQNTTSVAGTSSVAGMPSVTNAGLSKDCINTHAERKRQNKISNPNESNNKLNNNTYEKGEKKETHKRYEYVERNKLYLINNLKNQINAKCSQMGNISFLEEMCFSNSTYKKRLLIKHMEKDDCLIKLYSFSYEDEIACCREILRSIESGILYW</sequence>
<evidence type="ECO:0000256" key="4">
    <source>
        <dbReference type="ARBA" id="ARBA00022801"/>
    </source>
</evidence>
<feature type="compositionally biased region" description="Low complexity" evidence="10">
    <location>
        <begin position="423"/>
        <end position="434"/>
    </location>
</feature>
<dbReference type="PANTHER" id="PTHR13620">
    <property type="entry name" value="3-5 EXONUCLEASE"/>
    <property type="match status" value="1"/>
</dbReference>
<evidence type="ECO:0000256" key="10">
    <source>
        <dbReference type="SAM" id="MobiDB-lite"/>
    </source>
</evidence>
<gene>
    <name evidence="12" type="primary">PmlGA01_020011600</name>
    <name evidence="12" type="ORF">PMLGA01_020011600</name>
</gene>
<dbReference type="AlphaFoldDB" id="A0A1C3K9P0"/>
<dbReference type="Pfam" id="PF01612">
    <property type="entry name" value="DNA_pol_A_exo1"/>
    <property type="match status" value="1"/>
</dbReference>
<keyword evidence="4" id="KW-0378">Hydrolase</keyword>
<reference evidence="12 13" key="1">
    <citation type="submission" date="2016-06" db="EMBL/GenBank/DDBJ databases">
        <authorList>
            <consortium name="Pathogen Informatics"/>
        </authorList>
    </citation>
    <scope>NUCLEOTIDE SEQUENCE [LARGE SCALE GENOMIC DNA]</scope>
    <source>
        <strain evidence="12">PmlGA01</strain>
    </source>
</reference>
<dbReference type="InterPro" id="IPR036397">
    <property type="entry name" value="RNaseH_sf"/>
</dbReference>
<dbReference type="GO" id="GO:0006139">
    <property type="term" value="P:nucleobase-containing compound metabolic process"/>
    <property type="evidence" value="ECO:0007669"/>
    <property type="project" value="InterPro"/>
</dbReference>
<dbReference type="InterPro" id="IPR002562">
    <property type="entry name" value="3'-5'_exonuclease_dom"/>
</dbReference>
<dbReference type="InterPro" id="IPR012337">
    <property type="entry name" value="RNaseH-like_sf"/>
</dbReference>
<feature type="region of interest" description="Disordered" evidence="10">
    <location>
        <begin position="149"/>
        <end position="172"/>
    </location>
</feature>
<keyword evidence="6" id="KW-0460">Magnesium</keyword>
<accession>A0A1C3K9P0</accession>
<feature type="region of interest" description="Disordered" evidence="10">
    <location>
        <begin position="415"/>
        <end position="444"/>
    </location>
</feature>
<proteinExistence type="predicted"/>
<dbReference type="GO" id="GO:0008408">
    <property type="term" value="F:3'-5' exonuclease activity"/>
    <property type="evidence" value="ECO:0007669"/>
    <property type="project" value="InterPro"/>
</dbReference>
<evidence type="ECO:0000256" key="3">
    <source>
        <dbReference type="ARBA" id="ARBA00022723"/>
    </source>
</evidence>
<comment type="subcellular location">
    <subcellularLocation>
        <location evidence="1">Nucleus</location>
    </subcellularLocation>
</comment>
<dbReference type="VEuPathDB" id="PlasmoDB:PmUG01_02017800"/>
<protein>
    <recommendedName>
        <fullName evidence="8">3'-5' exonuclease</fullName>
    </recommendedName>
    <alternativeName>
        <fullName evidence="9">Werner Syndrome-like exonuclease</fullName>
    </alternativeName>
</protein>
<dbReference type="Proteomes" id="UP000219799">
    <property type="component" value="Chromosome 2"/>
</dbReference>
<keyword evidence="3" id="KW-0479">Metal-binding</keyword>
<evidence type="ECO:0000256" key="6">
    <source>
        <dbReference type="ARBA" id="ARBA00022842"/>
    </source>
</evidence>
<dbReference type="EMBL" id="LT594490">
    <property type="protein sequence ID" value="SBT70244.1"/>
    <property type="molecule type" value="Genomic_DNA"/>
</dbReference>
<evidence type="ECO:0000256" key="9">
    <source>
        <dbReference type="ARBA" id="ARBA00042761"/>
    </source>
</evidence>
<dbReference type="GO" id="GO:0005634">
    <property type="term" value="C:nucleus"/>
    <property type="evidence" value="ECO:0007669"/>
    <property type="project" value="UniProtKB-SubCell"/>
</dbReference>
<dbReference type="PANTHER" id="PTHR13620:SF109">
    <property type="entry name" value="3'-5' EXONUCLEASE"/>
    <property type="match status" value="1"/>
</dbReference>
<evidence type="ECO:0000256" key="1">
    <source>
        <dbReference type="ARBA" id="ARBA00004123"/>
    </source>
</evidence>
<keyword evidence="7" id="KW-0539">Nucleus</keyword>
<evidence type="ECO:0000256" key="5">
    <source>
        <dbReference type="ARBA" id="ARBA00022839"/>
    </source>
</evidence>
<evidence type="ECO:0000256" key="7">
    <source>
        <dbReference type="ARBA" id="ARBA00023242"/>
    </source>
</evidence>
<dbReference type="InterPro" id="IPR051132">
    <property type="entry name" value="3-5_Exonuclease_domain"/>
</dbReference>